<organism evidence="4">
    <name type="scientific">Capitella teleta</name>
    <name type="common">Polychaete worm</name>
    <dbReference type="NCBI Taxonomy" id="283909"/>
    <lineage>
        <taxon>Eukaryota</taxon>
        <taxon>Metazoa</taxon>
        <taxon>Spiralia</taxon>
        <taxon>Lophotrochozoa</taxon>
        <taxon>Annelida</taxon>
        <taxon>Polychaeta</taxon>
        <taxon>Sedentaria</taxon>
        <taxon>Scolecida</taxon>
        <taxon>Capitellidae</taxon>
        <taxon>Capitella</taxon>
    </lineage>
</organism>
<feature type="compositionally biased region" description="Low complexity" evidence="2">
    <location>
        <begin position="163"/>
        <end position="179"/>
    </location>
</feature>
<evidence type="ECO:0000313" key="4">
    <source>
        <dbReference type="EMBL" id="ELT97005.1"/>
    </source>
</evidence>
<dbReference type="InterPro" id="IPR033332">
    <property type="entry name" value="BTG"/>
</dbReference>
<dbReference type="EMBL" id="AMQN01011117">
    <property type="status" value="NOT_ANNOTATED_CDS"/>
    <property type="molecule type" value="Genomic_DNA"/>
</dbReference>
<keyword evidence="6" id="KW-1185">Reference proteome</keyword>
<evidence type="ECO:0000313" key="6">
    <source>
        <dbReference type="Proteomes" id="UP000014760"/>
    </source>
</evidence>
<reference evidence="4 6" key="2">
    <citation type="journal article" date="2013" name="Nature">
        <title>Insights into bilaterian evolution from three spiralian genomes.</title>
        <authorList>
            <person name="Simakov O."/>
            <person name="Marletaz F."/>
            <person name="Cho S.J."/>
            <person name="Edsinger-Gonzales E."/>
            <person name="Havlak P."/>
            <person name="Hellsten U."/>
            <person name="Kuo D.H."/>
            <person name="Larsson T."/>
            <person name="Lv J."/>
            <person name="Arendt D."/>
            <person name="Savage R."/>
            <person name="Osoegawa K."/>
            <person name="de Jong P."/>
            <person name="Grimwood J."/>
            <person name="Chapman J.A."/>
            <person name="Shapiro H."/>
            <person name="Aerts A."/>
            <person name="Otillar R.P."/>
            <person name="Terry A.Y."/>
            <person name="Boore J.L."/>
            <person name="Grigoriev I.V."/>
            <person name="Lindberg D.R."/>
            <person name="Seaver E.C."/>
            <person name="Weisblat D.A."/>
            <person name="Putnam N.H."/>
            <person name="Rokhsar D.S."/>
        </authorList>
    </citation>
    <scope>NUCLEOTIDE SEQUENCE</scope>
    <source>
        <strain evidence="4 6">I ESC-2004</strain>
    </source>
</reference>
<protein>
    <recommendedName>
        <fullName evidence="3">Anti-proliferative protein domain-containing protein</fullName>
    </recommendedName>
</protein>
<dbReference type="Gene3D" id="3.90.640.90">
    <property type="entry name" value="Anti-proliferative protein, N-terminal domain"/>
    <property type="match status" value="1"/>
</dbReference>
<dbReference type="EnsemblMetazoa" id="CapteT155919">
    <property type="protein sequence ID" value="CapteP155919"/>
    <property type="gene ID" value="CapteG155919"/>
</dbReference>
<dbReference type="SUPFAM" id="SSF160696">
    <property type="entry name" value="BTG domain-like"/>
    <property type="match status" value="1"/>
</dbReference>
<feature type="region of interest" description="Disordered" evidence="2">
    <location>
        <begin position="157"/>
        <end position="179"/>
    </location>
</feature>
<reference evidence="5" key="3">
    <citation type="submission" date="2015-06" db="UniProtKB">
        <authorList>
            <consortium name="EnsemblMetazoa"/>
        </authorList>
    </citation>
    <scope>IDENTIFICATION</scope>
</reference>
<dbReference type="PANTHER" id="PTHR22978">
    <property type="entry name" value="B-CELL TRANSLOCATION GENE"/>
    <property type="match status" value="1"/>
</dbReference>
<dbReference type="InterPro" id="IPR036054">
    <property type="entry name" value="BTG-like_sf"/>
</dbReference>
<dbReference type="OMA" id="CGMNEAN"/>
<dbReference type="PRINTS" id="PR00310">
    <property type="entry name" value="ANTIPRLFBTG1"/>
</dbReference>
<evidence type="ECO:0000256" key="1">
    <source>
        <dbReference type="ARBA" id="ARBA00007989"/>
    </source>
</evidence>
<sequence length="221" mass="24785">MLEEIDVGAVFLTRLIRLSPSITEEAASHFQDNIKKVLLDRYQGHWYEQAPSKGQAYRCISTADGGFPDPVLLKVTRKCKIRYRDLQLPSELILWIDPEEVTCRFGERNAAICTIASFKNGCQLNHAHSMDISSMVGHHLHSQQADRSKIQLIMKRRSKGPAQQTQQQQQQGGSSNWQQNGGCNWQYTATCRNNKGGIGAAPGGQRAHWPRAATDYPPVRA</sequence>
<dbReference type="AlphaFoldDB" id="R7U1D9"/>
<dbReference type="GO" id="GO:0005737">
    <property type="term" value="C:cytoplasm"/>
    <property type="evidence" value="ECO:0007669"/>
    <property type="project" value="TreeGrafter"/>
</dbReference>
<gene>
    <name evidence="4" type="ORF">CAPTEDRAFT_155919</name>
</gene>
<comment type="similarity">
    <text evidence="1">Belongs to the BTG family.</text>
</comment>
<proteinExistence type="inferred from homology"/>
<dbReference type="STRING" id="283909.R7U1D9"/>
<evidence type="ECO:0000256" key="2">
    <source>
        <dbReference type="SAM" id="MobiDB-lite"/>
    </source>
</evidence>
<dbReference type="SMART" id="SM00099">
    <property type="entry name" value="btg1"/>
    <property type="match status" value="1"/>
</dbReference>
<dbReference type="Pfam" id="PF07742">
    <property type="entry name" value="BTG"/>
    <property type="match status" value="1"/>
</dbReference>
<dbReference type="EMBL" id="KB308694">
    <property type="protein sequence ID" value="ELT97005.1"/>
    <property type="molecule type" value="Genomic_DNA"/>
</dbReference>
<evidence type="ECO:0000259" key="3">
    <source>
        <dbReference type="SMART" id="SM00099"/>
    </source>
</evidence>
<dbReference type="PANTHER" id="PTHR22978:SF44">
    <property type="entry name" value="PROTEIN BTG3-LIKE PROTEIN"/>
    <property type="match status" value="1"/>
</dbReference>
<dbReference type="OrthoDB" id="19928at2759"/>
<evidence type="ECO:0000313" key="5">
    <source>
        <dbReference type="EnsemblMetazoa" id="CapteP155919"/>
    </source>
</evidence>
<feature type="domain" description="Anti-proliferative protein" evidence="3">
    <location>
        <begin position="1"/>
        <end position="108"/>
    </location>
</feature>
<reference evidence="6" key="1">
    <citation type="submission" date="2012-12" db="EMBL/GenBank/DDBJ databases">
        <authorList>
            <person name="Hellsten U."/>
            <person name="Grimwood J."/>
            <person name="Chapman J.A."/>
            <person name="Shapiro H."/>
            <person name="Aerts A."/>
            <person name="Otillar R.P."/>
            <person name="Terry A.Y."/>
            <person name="Boore J.L."/>
            <person name="Simakov O."/>
            <person name="Marletaz F."/>
            <person name="Cho S.-J."/>
            <person name="Edsinger-Gonzales E."/>
            <person name="Havlak P."/>
            <person name="Kuo D.-H."/>
            <person name="Larsson T."/>
            <person name="Lv J."/>
            <person name="Arendt D."/>
            <person name="Savage R."/>
            <person name="Osoegawa K."/>
            <person name="de Jong P."/>
            <person name="Lindberg D.R."/>
            <person name="Seaver E.C."/>
            <person name="Weisblat D.A."/>
            <person name="Putnam N.H."/>
            <person name="Grigoriev I.V."/>
            <person name="Rokhsar D.S."/>
        </authorList>
    </citation>
    <scope>NUCLEOTIDE SEQUENCE</scope>
    <source>
        <strain evidence="6">I ESC-2004</strain>
    </source>
</reference>
<feature type="region of interest" description="Disordered" evidence="2">
    <location>
        <begin position="194"/>
        <end position="221"/>
    </location>
</feature>
<name>R7U1D9_CAPTE</name>
<dbReference type="GO" id="GO:0005634">
    <property type="term" value="C:nucleus"/>
    <property type="evidence" value="ECO:0007669"/>
    <property type="project" value="TreeGrafter"/>
</dbReference>
<dbReference type="InterPro" id="IPR002087">
    <property type="entry name" value="Anti_prolifrtn"/>
</dbReference>
<accession>R7U1D9</accession>
<dbReference type="Proteomes" id="UP000014760">
    <property type="component" value="Unassembled WGS sequence"/>
</dbReference>
<dbReference type="HOGENOM" id="CLU_1251701_0_0_1"/>